<feature type="transmembrane region" description="Helical" evidence="1">
    <location>
        <begin position="83"/>
        <end position="104"/>
    </location>
</feature>
<dbReference type="Proteomes" id="UP000780875">
    <property type="component" value="Unassembled WGS sequence"/>
</dbReference>
<feature type="transmembrane region" description="Helical" evidence="1">
    <location>
        <begin position="6"/>
        <end position="22"/>
    </location>
</feature>
<gene>
    <name evidence="2" type="ORF">K8U61_02030</name>
</gene>
<protein>
    <submittedName>
        <fullName evidence="2">DUF6338 family protein</fullName>
    </submittedName>
</protein>
<keyword evidence="3" id="KW-1185">Reference proteome</keyword>
<sequence>MLPSGLVAAAFLLSLIPGWWFLRRTESHRRPRQLSTLQEILELIGVGVLTTGLAACLGLLLWPSLVLDHEFPADTAREIRMDVALVLGTLAVATLLAEVGAQVIRRRHPADNSEINIGPWWSVMRRDKIPEGQLSYVALALADGTTVEGVLHNYTWSPDSTHRDVALTKPIKITQPGARSWLKRAEPVVTKTPYDYLLIPATEVKHVALKYTPQG</sequence>
<keyword evidence="1" id="KW-0472">Membrane</keyword>
<dbReference type="Pfam" id="PF19865">
    <property type="entry name" value="DUF6338"/>
    <property type="match status" value="1"/>
</dbReference>
<reference evidence="2 3" key="1">
    <citation type="submission" date="2021-09" db="EMBL/GenBank/DDBJ databases">
        <title>Whole genome sequence of Nocardioides sp. GBK3QG-3.</title>
        <authorList>
            <person name="Tuo L."/>
        </authorList>
    </citation>
    <scope>NUCLEOTIDE SEQUENCE [LARGE SCALE GENOMIC DNA]</scope>
    <source>
        <strain evidence="2 3">GBK3QG-3</strain>
    </source>
</reference>
<evidence type="ECO:0000313" key="2">
    <source>
        <dbReference type="EMBL" id="MBZ5736925.1"/>
    </source>
</evidence>
<proteinExistence type="predicted"/>
<dbReference type="RefSeq" id="WP_224121294.1">
    <property type="nucleotide sequence ID" value="NZ_JAIQZJ010000001.1"/>
</dbReference>
<keyword evidence="1" id="KW-1133">Transmembrane helix</keyword>
<accession>A0ABS7U7V6</accession>
<feature type="transmembrane region" description="Helical" evidence="1">
    <location>
        <begin position="43"/>
        <end position="63"/>
    </location>
</feature>
<organism evidence="2 3">
    <name type="scientific">Nocardioides mangrovi</name>
    <dbReference type="NCBI Taxonomy" id="2874580"/>
    <lineage>
        <taxon>Bacteria</taxon>
        <taxon>Bacillati</taxon>
        <taxon>Actinomycetota</taxon>
        <taxon>Actinomycetes</taxon>
        <taxon>Propionibacteriales</taxon>
        <taxon>Nocardioidaceae</taxon>
        <taxon>Nocardioides</taxon>
    </lineage>
</organism>
<dbReference type="EMBL" id="JAIQZJ010000001">
    <property type="protein sequence ID" value="MBZ5736925.1"/>
    <property type="molecule type" value="Genomic_DNA"/>
</dbReference>
<keyword evidence="1" id="KW-0812">Transmembrane</keyword>
<evidence type="ECO:0000256" key="1">
    <source>
        <dbReference type="SAM" id="Phobius"/>
    </source>
</evidence>
<evidence type="ECO:0000313" key="3">
    <source>
        <dbReference type="Proteomes" id="UP000780875"/>
    </source>
</evidence>
<dbReference type="InterPro" id="IPR045919">
    <property type="entry name" value="DUF6338"/>
</dbReference>
<comment type="caution">
    <text evidence="2">The sequence shown here is derived from an EMBL/GenBank/DDBJ whole genome shotgun (WGS) entry which is preliminary data.</text>
</comment>
<name>A0ABS7U7V6_9ACTN</name>